<evidence type="ECO:0000313" key="18">
    <source>
        <dbReference type="EMBL" id="SVB16106.1"/>
    </source>
</evidence>
<dbReference type="GO" id="GO:0008033">
    <property type="term" value="P:tRNA processing"/>
    <property type="evidence" value="ECO:0007669"/>
    <property type="project" value="UniProtKB-KW"/>
</dbReference>
<dbReference type="NCBIfam" id="TIGR02191">
    <property type="entry name" value="RNaseIII"/>
    <property type="match status" value="1"/>
</dbReference>
<dbReference type="Pfam" id="PF14622">
    <property type="entry name" value="Ribonucleas_3_3"/>
    <property type="match status" value="1"/>
</dbReference>
<dbReference type="Gene3D" id="3.30.160.20">
    <property type="match status" value="1"/>
</dbReference>
<evidence type="ECO:0000256" key="5">
    <source>
        <dbReference type="ARBA" id="ARBA00012177"/>
    </source>
</evidence>
<proteinExistence type="inferred from homology"/>
<comment type="catalytic activity">
    <reaction evidence="1">
        <text>Endonucleolytic cleavage to 5'-phosphomonoester.</text>
        <dbReference type="EC" id="3.1.26.3"/>
    </reaction>
</comment>
<dbReference type="FunFam" id="1.10.1520.10:FF:000001">
    <property type="entry name" value="Ribonuclease 3"/>
    <property type="match status" value="1"/>
</dbReference>
<keyword evidence="6" id="KW-0963">Cytoplasm</keyword>
<dbReference type="HAMAP" id="MF_00104">
    <property type="entry name" value="RNase_III"/>
    <property type="match status" value="1"/>
</dbReference>
<evidence type="ECO:0000256" key="7">
    <source>
        <dbReference type="ARBA" id="ARBA00022552"/>
    </source>
</evidence>
<comment type="subcellular location">
    <subcellularLocation>
        <location evidence="2">Cytoplasm</location>
    </subcellularLocation>
</comment>
<evidence type="ECO:0000256" key="12">
    <source>
        <dbReference type="ARBA" id="ARBA00022759"/>
    </source>
</evidence>
<sequence>MALDHPRRTGRDSGADSRAQWAEQHFGHVFSNPDLLLRALTHRSASKENNERLEFLGDAFLNYSVAKRLYELHPSCSEGDLSRFRAALVKGETLSEIGRELGIEKHIILGEGELRDGGNQRDSILANALEAMIGAVLLDGGIEAVNFSVSHLFAERMQQLPDPESLKDSKTRLQEWLQRRGLPLPSYSVKSASGPSHKQSFTVSCFVSEKGIESVGVGKNRRRAEQNAATEMFLKLTHDSEKQ</sequence>
<dbReference type="PANTHER" id="PTHR11207:SF0">
    <property type="entry name" value="RIBONUCLEASE 3"/>
    <property type="match status" value="1"/>
</dbReference>
<evidence type="ECO:0000256" key="8">
    <source>
        <dbReference type="ARBA" id="ARBA00022664"/>
    </source>
</evidence>
<dbReference type="InterPro" id="IPR000999">
    <property type="entry name" value="RNase_III_dom"/>
</dbReference>
<dbReference type="EMBL" id="UINC01030919">
    <property type="protein sequence ID" value="SVB16106.1"/>
    <property type="molecule type" value="Genomic_DNA"/>
</dbReference>
<keyword evidence="7" id="KW-0698">rRNA processing</keyword>
<dbReference type="PANTHER" id="PTHR11207">
    <property type="entry name" value="RIBONUCLEASE III"/>
    <property type="match status" value="1"/>
</dbReference>
<dbReference type="InterPro" id="IPR011907">
    <property type="entry name" value="RNase_III"/>
</dbReference>
<evidence type="ECO:0000256" key="3">
    <source>
        <dbReference type="ARBA" id="ARBA00010183"/>
    </source>
</evidence>
<dbReference type="GO" id="GO:0046872">
    <property type="term" value="F:metal ion binding"/>
    <property type="evidence" value="ECO:0007669"/>
    <property type="project" value="UniProtKB-KW"/>
</dbReference>
<evidence type="ECO:0000256" key="1">
    <source>
        <dbReference type="ARBA" id="ARBA00000109"/>
    </source>
</evidence>
<keyword evidence="11" id="KW-0479">Metal-binding</keyword>
<evidence type="ECO:0000256" key="2">
    <source>
        <dbReference type="ARBA" id="ARBA00004496"/>
    </source>
</evidence>
<dbReference type="EC" id="3.1.26.3" evidence="5"/>
<dbReference type="CDD" id="cd10845">
    <property type="entry name" value="DSRM_RNAse_III_family"/>
    <property type="match status" value="1"/>
</dbReference>
<dbReference type="InterPro" id="IPR036389">
    <property type="entry name" value="RNase_III_sf"/>
</dbReference>
<feature type="domain" description="RNase III" evidence="17">
    <location>
        <begin position="19"/>
        <end position="141"/>
    </location>
</feature>
<protein>
    <recommendedName>
        <fullName evidence="5">ribonuclease III</fullName>
        <ecNumber evidence="5">3.1.26.3</ecNumber>
    </recommendedName>
</protein>
<dbReference type="PROSITE" id="PS50142">
    <property type="entry name" value="RNASE_3_2"/>
    <property type="match status" value="1"/>
</dbReference>
<evidence type="ECO:0000256" key="10">
    <source>
        <dbReference type="ARBA" id="ARBA00022722"/>
    </source>
</evidence>
<dbReference type="CDD" id="cd00593">
    <property type="entry name" value="RIBOc"/>
    <property type="match status" value="1"/>
</dbReference>
<dbReference type="SUPFAM" id="SSF69065">
    <property type="entry name" value="RNase III domain-like"/>
    <property type="match status" value="1"/>
</dbReference>
<reference evidence="18" key="1">
    <citation type="submission" date="2018-05" db="EMBL/GenBank/DDBJ databases">
        <authorList>
            <person name="Lanie J.A."/>
            <person name="Ng W.-L."/>
            <person name="Kazmierczak K.M."/>
            <person name="Andrzejewski T.M."/>
            <person name="Davidsen T.M."/>
            <person name="Wayne K.J."/>
            <person name="Tettelin H."/>
            <person name="Glass J.I."/>
            <person name="Rusch D."/>
            <person name="Podicherti R."/>
            <person name="Tsui H.-C.T."/>
            <person name="Winkler M.E."/>
        </authorList>
    </citation>
    <scope>NUCLEOTIDE SEQUENCE</scope>
</reference>
<evidence type="ECO:0000256" key="14">
    <source>
        <dbReference type="ARBA" id="ARBA00022842"/>
    </source>
</evidence>
<dbReference type="GO" id="GO:0010468">
    <property type="term" value="P:regulation of gene expression"/>
    <property type="evidence" value="ECO:0007669"/>
    <property type="project" value="TreeGrafter"/>
</dbReference>
<evidence type="ECO:0000259" key="16">
    <source>
        <dbReference type="PROSITE" id="PS50137"/>
    </source>
</evidence>
<dbReference type="InterPro" id="IPR014720">
    <property type="entry name" value="dsRBD_dom"/>
</dbReference>
<dbReference type="SUPFAM" id="SSF54768">
    <property type="entry name" value="dsRNA-binding domain-like"/>
    <property type="match status" value="1"/>
</dbReference>
<evidence type="ECO:0000256" key="4">
    <source>
        <dbReference type="ARBA" id="ARBA00011738"/>
    </source>
</evidence>
<dbReference type="PROSITE" id="PS50137">
    <property type="entry name" value="DS_RBD"/>
    <property type="match status" value="1"/>
</dbReference>
<dbReference type="GO" id="GO:0006364">
    <property type="term" value="P:rRNA processing"/>
    <property type="evidence" value="ECO:0007669"/>
    <property type="project" value="UniProtKB-KW"/>
</dbReference>
<keyword evidence="9" id="KW-0819">tRNA processing</keyword>
<evidence type="ECO:0000256" key="6">
    <source>
        <dbReference type="ARBA" id="ARBA00022490"/>
    </source>
</evidence>
<dbReference type="GO" id="GO:0004525">
    <property type="term" value="F:ribonuclease III activity"/>
    <property type="evidence" value="ECO:0007669"/>
    <property type="project" value="UniProtKB-EC"/>
</dbReference>
<evidence type="ECO:0000256" key="9">
    <source>
        <dbReference type="ARBA" id="ARBA00022694"/>
    </source>
</evidence>
<keyword evidence="15" id="KW-0694">RNA-binding</keyword>
<keyword evidence="8" id="KW-0507">mRNA processing</keyword>
<comment type="subunit">
    <text evidence="4">Homodimer.</text>
</comment>
<dbReference type="FunFam" id="3.30.160.20:FF:000003">
    <property type="entry name" value="Ribonuclease 3"/>
    <property type="match status" value="1"/>
</dbReference>
<dbReference type="GO" id="GO:0003725">
    <property type="term" value="F:double-stranded RNA binding"/>
    <property type="evidence" value="ECO:0007669"/>
    <property type="project" value="TreeGrafter"/>
</dbReference>
<comment type="similarity">
    <text evidence="3">Belongs to the ribonuclease III family.</text>
</comment>
<evidence type="ECO:0000259" key="17">
    <source>
        <dbReference type="PROSITE" id="PS50142"/>
    </source>
</evidence>
<keyword evidence="10" id="KW-0540">Nuclease</keyword>
<keyword evidence="12" id="KW-0255">Endonuclease</keyword>
<dbReference type="Pfam" id="PF00035">
    <property type="entry name" value="dsrm"/>
    <property type="match status" value="1"/>
</dbReference>
<feature type="domain" description="DRBM" evidence="16">
    <location>
        <begin position="168"/>
        <end position="238"/>
    </location>
</feature>
<evidence type="ECO:0000256" key="11">
    <source>
        <dbReference type="ARBA" id="ARBA00022723"/>
    </source>
</evidence>
<dbReference type="PROSITE" id="PS00517">
    <property type="entry name" value="RNASE_3_1"/>
    <property type="match status" value="1"/>
</dbReference>
<keyword evidence="13" id="KW-0378">Hydrolase</keyword>
<dbReference type="AlphaFoldDB" id="A0A382BQJ7"/>
<evidence type="ECO:0000256" key="15">
    <source>
        <dbReference type="ARBA" id="ARBA00022884"/>
    </source>
</evidence>
<name>A0A382BQJ7_9ZZZZ</name>
<accession>A0A382BQJ7</accession>
<evidence type="ECO:0000256" key="13">
    <source>
        <dbReference type="ARBA" id="ARBA00022801"/>
    </source>
</evidence>
<dbReference type="SMART" id="SM00358">
    <property type="entry name" value="DSRM"/>
    <property type="match status" value="1"/>
</dbReference>
<gene>
    <name evidence="18" type="ORF">METZ01_LOCUS168960</name>
</gene>
<keyword evidence="14" id="KW-0460">Magnesium</keyword>
<dbReference type="GO" id="GO:0006397">
    <property type="term" value="P:mRNA processing"/>
    <property type="evidence" value="ECO:0007669"/>
    <property type="project" value="UniProtKB-KW"/>
</dbReference>
<organism evidence="18">
    <name type="scientific">marine metagenome</name>
    <dbReference type="NCBI Taxonomy" id="408172"/>
    <lineage>
        <taxon>unclassified sequences</taxon>
        <taxon>metagenomes</taxon>
        <taxon>ecological metagenomes</taxon>
    </lineage>
</organism>
<dbReference type="GO" id="GO:0042802">
    <property type="term" value="F:identical protein binding"/>
    <property type="evidence" value="ECO:0007669"/>
    <property type="project" value="UniProtKB-ARBA"/>
</dbReference>
<dbReference type="Gene3D" id="1.10.1520.10">
    <property type="entry name" value="Ribonuclease III domain"/>
    <property type="match status" value="1"/>
</dbReference>
<dbReference type="GO" id="GO:0005737">
    <property type="term" value="C:cytoplasm"/>
    <property type="evidence" value="ECO:0007669"/>
    <property type="project" value="UniProtKB-SubCell"/>
</dbReference>
<dbReference type="SMART" id="SM00535">
    <property type="entry name" value="RIBOc"/>
    <property type="match status" value="1"/>
</dbReference>